<dbReference type="EMBL" id="JXLN01011866">
    <property type="protein sequence ID" value="KPM07770.1"/>
    <property type="molecule type" value="Genomic_DNA"/>
</dbReference>
<feature type="binding site" evidence="10">
    <location>
        <position position="83"/>
    </location>
    <ligand>
        <name>Fe cation</name>
        <dbReference type="ChEBI" id="CHEBI:24875"/>
        <note>catalytic</note>
    </ligand>
</feature>
<evidence type="ECO:0000256" key="3">
    <source>
        <dbReference type="ARBA" id="ARBA00013133"/>
    </source>
</evidence>
<dbReference type="VEuPathDB" id="VectorBase:SSCA007359"/>
<dbReference type="CDD" id="cd10548">
    <property type="entry name" value="cupin_CDO"/>
    <property type="match status" value="1"/>
</dbReference>
<evidence type="ECO:0000256" key="9">
    <source>
        <dbReference type="PIRSR" id="PIRSR610300-50"/>
    </source>
</evidence>
<feature type="binding site" evidence="10">
    <location>
        <position position="81"/>
    </location>
    <ligand>
        <name>Fe cation</name>
        <dbReference type="ChEBI" id="CHEBI:24875"/>
        <note>catalytic</note>
    </ligand>
</feature>
<proteinExistence type="inferred from homology"/>
<dbReference type="InterPro" id="IPR014710">
    <property type="entry name" value="RmlC-like_jellyroll"/>
</dbReference>
<dbReference type="GO" id="GO:0008198">
    <property type="term" value="F:ferrous iron binding"/>
    <property type="evidence" value="ECO:0007669"/>
    <property type="project" value="TreeGrafter"/>
</dbReference>
<evidence type="ECO:0000256" key="4">
    <source>
        <dbReference type="ARBA" id="ARBA00022723"/>
    </source>
</evidence>
<accession>A0A132ABE1</accession>
<keyword evidence="8 10" id="KW-0408">Iron</keyword>
<evidence type="ECO:0000256" key="1">
    <source>
        <dbReference type="ARBA" id="ARBA00004759"/>
    </source>
</evidence>
<keyword evidence="6 11" id="KW-0223">Dioxygenase</keyword>
<evidence type="ECO:0000256" key="6">
    <source>
        <dbReference type="ARBA" id="ARBA00022964"/>
    </source>
</evidence>
<dbReference type="GO" id="GO:0017172">
    <property type="term" value="F:cysteine dioxygenase activity"/>
    <property type="evidence" value="ECO:0007669"/>
    <property type="project" value="UniProtKB-UniRule"/>
</dbReference>
<dbReference type="UniPathway" id="UPA00012">
    <property type="reaction ID" value="UER00537"/>
</dbReference>
<dbReference type="GO" id="GO:0042412">
    <property type="term" value="P:taurine biosynthetic process"/>
    <property type="evidence" value="ECO:0007669"/>
    <property type="project" value="UniProtKB-UniRule"/>
</dbReference>
<dbReference type="GO" id="GO:0019448">
    <property type="term" value="P:L-cysteine catabolic process"/>
    <property type="evidence" value="ECO:0007669"/>
    <property type="project" value="TreeGrafter"/>
</dbReference>
<evidence type="ECO:0000313" key="12">
    <source>
        <dbReference type="EMBL" id="KPM07770.1"/>
    </source>
</evidence>
<keyword evidence="7 11" id="KW-0560">Oxidoreductase</keyword>
<dbReference type="PANTHER" id="PTHR12918:SF1">
    <property type="entry name" value="CYSTEINE DIOXYGENASE TYPE 1"/>
    <property type="match status" value="1"/>
</dbReference>
<comment type="pathway">
    <text evidence="1 11">Organosulfur biosynthesis; taurine biosynthesis; hypotaurine from L-cysteine: step 1/2.</text>
</comment>
<evidence type="ECO:0000256" key="2">
    <source>
        <dbReference type="ARBA" id="ARBA00006622"/>
    </source>
</evidence>
<organism evidence="12 13">
    <name type="scientific">Sarcoptes scabiei</name>
    <name type="common">Itch mite</name>
    <name type="synonym">Acarus scabiei</name>
    <dbReference type="NCBI Taxonomy" id="52283"/>
    <lineage>
        <taxon>Eukaryota</taxon>
        <taxon>Metazoa</taxon>
        <taxon>Ecdysozoa</taxon>
        <taxon>Arthropoda</taxon>
        <taxon>Chelicerata</taxon>
        <taxon>Arachnida</taxon>
        <taxon>Acari</taxon>
        <taxon>Acariformes</taxon>
        <taxon>Sarcoptiformes</taxon>
        <taxon>Astigmata</taxon>
        <taxon>Psoroptidia</taxon>
        <taxon>Sarcoptoidea</taxon>
        <taxon>Sarcoptidae</taxon>
        <taxon>Sarcoptinae</taxon>
        <taxon>Sarcoptes</taxon>
    </lineage>
</organism>
<dbReference type="PANTHER" id="PTHR12918">
    <property type="entry name" value="CYSTEINE DIOXYGENASE"/>
    <property type="match status" value="1"/>
</dbReference>
<dbReference type="Pfam" id="PF05995">
    <property type="entry name" value="CDO_I"/>
    <property type="match status" value="1"/>
</dbReference>
<dbReference type="AlphaFoldDB" id="A0A132ABE1"/>
<keyword evidence="5 9" id="KW-0883">Thioether bond</keyword>
<evidence type="ECO:0000256" key="11">
    <source>
        <dbReference type="RuleBase" id="RU366010"/>
    </source>
</evidence>
<evidence type="ECO:0000256" key="10">
    <source>
        <dbReference type="PIRSR" id="PIRSR610300-51"/>
    </source>
</evidence>
<comment type="caution">
    <text evidence="12">The sequence shown here is derived from an EMBL/GenBank/DDBJ whole genome shotgun (WGS) entry which is preliminary data.</text>
</comment>
<feature type="binding site" evidence="10">
    <location>
        <position position="135"/>
    </location>
    <ligand>
        <name>Fe cation</name>
        <dbReference type="ChEBI" id="CHEBI:24875"/>
        <note>catalytic</note>
    </ligand>
</feature>
<dbReference type="SUPFAM" id="SSF51182">
    <property type="entry name" value="RmlC-like cupins"/>
    <property type="match status" value="1"/>
</dbReference>
<evidence type="ECO:0000256" key="5">
    <source>
        <dbReference type="ARBA" id="ARBA00022784"/>
    </source>
</evidence>
<keyword evidence="4 10" id="KW-0479">Metal-binding</keyword>
<dbReference type="InterPro" id="IPR011051">
    <property type="entry name" value="RmlC_Cupin_sf"/>
</dbReference>
<dbReference type="OrthoDB" id="543511at2759"/>
<name>A0A132ABE1_SARSC</name>
<evidence type="ECO:0000313" key="13">
    <source>
        <dbReference type="Proteomes" id="UP000616769"/>
    </source>
</evidence>
<evidence type="ECO:0000256" key="7">
    <source>
        <dbReference type="ARBA" id="ARBA00023002"/>
    </source>
</evidence>
<protein>
    <recommendedName>
        <fullName evidence="3 11">Cysteine dioxygenase</fullName>
        <ecNumber evidence="3 11">1.13.11.20</ecNumber>
    </recommendedName>
</protein>
<comment type="similarity">
    <text evidence="2 11">Belongs to the cysteine dioxygenase family.</text>
</comment>
<dbReference type="Gene3D" id="2.60.120.10">
    <property type="entry name" value="Jelly Rolls"/>
    <property type="match status" value="1"/>
</dbReference>
<sequence length="218" mass="25304">MKTSISFEELVDRLALLFESDKVDVDELKELMASYKSKPSEWYRYVKLSKTRYTRILIDGGNGKYNLMLLCWPPTLGSSIHNHPDSHCILKVLGGSLTEVRYRLPNTNGEMIIDCENELSEQNSVAYINDSIGLHRVVNRDDFQPAFSLHLYCPPFDKCRVFDERTGQHQHVDCSFDPQDIVKFRVKHQIVADIDQHNHDVLLLERENSKKKKKKNPI</sequence>
<dbReference type="Proteomes" id="UP000616769">
    <property type="component" value="Unassembled WGS sequence"/>
</dbReference>
<comment type="cofactor">
    <cofactor evidence="11">
        <name>Fe cation</name>
        <dbReference type="ChEBI" id="CHEBI:24875"/>
    </cofactor>
    <text evidence="11">Binds 1 Fe cation per subunit.</text>
</comment>
<comment type="catalytic activity">
    <reaction evidence="11">
        <text>L-cysteine + O2 = 3-sulfino-L-alanine + H(+)</text>
        <dbReference type="Rhea" id="RHEA:20441"/>
        <dbReference type="ChEBI" id="CHEBI:15378"/>
        <dbReference type="ChEBI" id="CHEBI:15379"/>
        <dbReference type="ChEBI" id="CHEBI:35235"/>
        <dbReference type="ChEBI" id="CHEBI:61085"/>
        <dbReference type="EC" id="1.13.11.20"/>
    </reaction>
</comment>
<dbReference type="EC" id="1.13.11.20" evidence="3 11"/>
<gene>
    <name evidence="12" type="ORF">QR98_0062720</name>
</gene>
<dbReference type="InterPro" id="IPR010300">
    <property type="entry name" value="CDO_1"/>
</dbReference>
<evidence type="ECO:0000256" key="8">
    <source>
        <dbReference type="ARBA" id="ARBA00023004"/>
    </source>
</evidence>
<reference evidence="12 13" key="1">
    <citation type="journal article" date="2015" name="Parasit. Vectors">
        <title>Draft genome of the scabies mite.</title>
        <authorList>
            <person name="Rider S.D.Jr."/>
            <person name="Morgan M.S."/>
            <person name="Arlian L.G."/>
        </authorList>
    </citation>
    <scope>NUCLEOTIDE SEQUENCE [LARGE SCALE GENOMIC DNA]</scope>
    <source>
        <strain evidence="12">Arlian Lab</strain>
    </source>
</reference>
<feature type="cross-link" description="3'-(S-cysteinyl)-tyrosine (Cys-Tyr)" evidence="9">
    <location>
        <begin position="88"/>
        <end position="152"/>
    </location>
</feature>